<dbReference type="PROSITE" id="PS50893">
    <property type="entry name" value="ABC_TRANSPORTER_2"/>
    <property type="match status" value="1"/>
</dbReference>
<dbReference type="CDD" id="cd03220">
    <property type="entry name" value="ABC_KpsT_Wzt"/>
    <property type="match status" value="1"/>
</dbReference>
<comment type="caution">
    <text evidence="6">The sequence shown here is derived from an EMBL/GenBank/DDBJ whole genome shotgun (WGS) entry which is preliminary data.</text>
</comment>
<name>A0A955RKC2_9BACT</name>
<dbReference type="GO" id="GO:0005524">
    <property type="term" value="F:ATP binding"/>
    <property type="evidence" value="ECO:0007669"/>
    <property type="project" value="UniProtKB-KW"/>
</dbReference>
<reference evidence="6" key="2">
    <citation type="journal article" date="2021" name="Microbiome">
        <title>Successional dynamics and alternative stable states in a saline activated sludge microbial community over 9 years.</title>
        <authorList>
            <person name="Wang Y."/>
            <person name="Ye J."/>
            <person name="Ju F."/>
            <person name="Liu L."/>
            <person name="Boyd J.A."/>
            <person name="Deng Y."/>
            <person name="Parks D.H."/>
            <person name="Jiang X."/>
            <person name="Yin X."/>
            <person name="Woodcroft B.J."/>
            <person name="Tyson G.W."/>
            <person name="Hugenholtz P."/>
            <person name="Polz M.F."/>
            <person name="Zhang T."/>
        </authorList>
    </citation>
    <scope>NUCLEOTIDE SEQUENCE</scope>
    <source>
        <strain evidence="6">HKST-UBA11</strain>
    </source>
</reference>
<dbReference type="Pfam" id="PF00005">
    <property type="entry name" value="ABC_tran"/>
    <property type="match status" value="1"/>
</dbReference>
<dbReference type="GO" id="GO:0016887">
    <property type="term" value="F:ATP hydrolysis activity"/>
    <property type="evidence" value="ECO:0007669"/>
    <property type="project" value="InterPro"/>
</dbReference>
<dbReference type="Gene3D" id="3.40.50.300">
    <property type="entry name" value="P-loop containing nucleotide triphosphate hydrolases"/>
    <property type="match status" value="1"/>
</dbReference>
<keyword evidence="3" id="KW-0547">Nucleotide-binding</keyword>
<dbReference type="InterPro" id="IPR003439">
    <property type="entry name" value="ABC_transporter-like_ATP-bd"/>
</dbReference>
<dbReference type="Proteomes" id="UP000754563">
    <property type="component" value="Unassembled WGS sequence"/>
</dbReference>
<sequence length="379" mass="42033">MTQKIITVQNISKKFKIPHTKITSLRDEIFSLFSTKTYEEFHALDDISLEINKGEFIGIVGKNGSGKSTLLKILAGIYSPDSGKISINGSISPFLELGVGFNGDLTARENIFLNGTILGIEETELKNKFDDIISFAELEKFVDTKVKTFSSGMYARLAFSVAIHADADIYLMDEVLAVGDISFQKRCIETLHSYKNKGKTIILVSHDLSQIKQHASRAILFENGKIVADDSPERVLSTYVQHSQIFESEHQLLITNVAIHKKDSSDELSTGDDISISWSLEGAIPHEIDFIIAIQDDNGAVLFATNTIHDTVTADPSLTTYTFDLKKVPLRGGIYFAEISVIDKQFRKVASIPYAGPFSISPPRKTRGSVDILYNWNVT</sequence>
<dbReference type="InterPro" id="IPR027417">
    <property type="entry name" value="P-loop_NTPase"/>
</dbReference>
<dbReference type="PANTHER" id="PTHR46743:SF2">
    <property type="entry name" value="TEICHOIC ACIDS EXPORT ATP-BINDING PROTEIN TAGH"/>
    <property type="match status" value="1"/>
</dbReference>
<keyword evidence="2" id="KW-0813">Transport</keyword>
<dbReference type="GO" id="GO:0140359">
    <property type="term" value="F:ABC-type transporter activity"/>
    <property type="evidence" value="ECO:0007669"/>
    <property type="project" value="InterPro"/>
</dbReference>
<dbReference type="InterPro" id="IPR003593">
    <property type="entry name" value="AAA+_ATPase"/>
</dbReference>
<evidence type="ECO:0000256" key="1">
    <source>
        <dbReference type="ARBA" id="ARBA00005417"/>
    </source>
</evidence>
<dbReference type="PANTHER" id="PTHR46743">
    <property type="entry name" value="TEICHOIC ACIDS EXPORT ATP-BINDING PROTEIN TAGH"/>
    <property type="match status" value="1"/>
</dbReference>
<accession>A0A955RKC2</accession>
<evidence type="ECO:0000256" key="2">
    <source>
        <dbReference type="ARBA" id="ARBA00022448"/>
    </source>
</evidence>
<dbReference type="SUPFAM" id="SSF52540">
    <property type="entry name" value="P-loop containing nucleoside triphosphate hydrolases"/>
    <property type="match status" value="1"/>
</dbReference>
<dbReference type="InterPro" id="IPR050683">
    <property type="entry name" value="Bact_Polysacc_Export_ATP-bd"/>
</dbReference>
<dbReference type="EMBL" id="JAGQLH010000032">
    <property type="protein sequence ID" value="MCA9385630.1"/>
    <property type="molecule type" value="Genomic_DNA"/>
</dbReference>
<gene>
    <name evidence="6" type="ORF">KC717_03205</name>
</gene>
<evidence type="ECO:0000256" key="3">
    <source>
        <dbReference type="ARBA" id="ARBA00022741"/>
    </source>
</evidence>
<organism evidence="6 7">
    <name type="scientific">Candidatus Dojkabacteria bacterium</name>
    <dbReference type="NCBI Taxonomy" id="2099670"/>
    <lineage>
        <taxon>Bacteria</taxon>
        <taxon>Candidatus Dojkabacteria</taxon>
    </lineage>
</organism>
<dbReference type="InterPro" id="IPR015860">
    <property type="entry name" value="ABC_transpr_TagH-like"/>
</dbReference>
<evidence type="ECO:0000313" key="6">
    <source>
        <dbReference type="EMBL" id="MCA9385630.1"/>
    </source>
</evidence>
<proteinExistence type="inferred from homology"/>
<dbReference type="SMART" id="SM00382">
    <property type="entry name" value="AAA"/>
    <property type="match status" value="1"/>
</dbReference>
<dbReference type="AlphaFoldDB" id="A0A955RKC2"/>
<evidence type="ECO:0000256" key="4">
    <source>
        <dbReference type="ARBA" id="ARBA00022840"/>
    </source>
</evidence>
<reference evidence="6" key="1">
    <citation type="submission" date="2020-04" db="EMBL/GenBank/DDBJ databases">
        <authorList>
            <person name="Zhang T."/>
        </authorList>
    </citation>
    <scope>NUCLEOTIDE SEQUENCE</scope>
    <source>
        <strain evidence="6">HKST-UBA11</strain>
    </source>
</reference>
<dbReference type="GO" id="GO:0016020">
    <property type="term" value="C:membrane"/>
    <property type="evidence" value="ECO:0007669"/>
    <property type="project" value="InterPro"/>
</dbReference>
<keyword evidence="4 6" id="KW-0067">ATP-binding</keyword>
<feature type="domain" description="ABC transporter" evidence="5">
    <location>
        <begin position="25"/>
        <end position="248"/>
    </location>
</feature>
<evidence type="ECO:0000313" key="7">
    <source>
        <dbReference type="Proteomes" id="UP000754563"/>
    </source>
</evidence>
<protein>
    <submittedName>
        <fullName evidence="6">ATP-binding cassette domain-containing protein</fullName>
    </submittedName>
</protein>
<evidence type="ECO:0000259" key="5">
    <source>
        <dbReference type="PROSITE" id="PS50893"/>
    </source>
</evidence>
<comment type="similarity">
    <text evidence="1">Belongs to the ABC transporter superfamily.</text>
</comment>